<dbReference type="GO" id="GO:0009007">
    <property type="term" value="F:site-specific DNA-methyltransferase (adenine-specific) activity"/>
    <property type="evidence" value="ECO:0007669"/>
    <property type="project" value="UniProtKB-EC"/>
</dbReference>
<gene>
    <name evidence="5" type="ORF">CHR55_33635</name>
</gene>
<dbReference type="Gene3D" id="3.40.50.150">
    <property type="entry name" value="Vaccinia Virus protein VP39"/>
    <property type="match status" value="1"/>
</dbReference>
<dbReference type="PANTHER" id="PTHR33841:SF1">
    <property type="entry name" value="DNA METHYLTRANSFERASE A"/>
    <property type="match status" value="1"/>
</dbReference>
<dbReference type="EC" id="2.1.1.72" evidence="1"/>
<evidence type="ECO:0000256" key="1">
    <source>
        <dbReference type="ARBA" id="ARBA00011900"/>
    </source>
</evidence>
<proteinExistence type="predicted"/>
<dbReference type="InterPro" id="IPR050953">
    <property type="entry name" value="N4_N6_ade-DNA_methylase"/>
</dbReference>
<evidence type="ECO:0000256" key="3">
    <source>
        <dbReference type="ARBA" id="ARBA00022679"/>
    </source>
</evidence>
<dbReference type="Proteomes" id="UP000230886">
    <property type="component" value="Unassembled WGS sequence"/>
</dbReference>
<dbReference type="GO" id="GO:0032259">
    <property type="term" value="P:methylation"/>
    <property type="evidence" value="ECO:0007669"/>
    <property type="project" value="UniProtKB-KW"/>
</dbReference>
<reference evidence="5 6" key="1">
    <citation type="submission" date="2017-07" db="EMBL/GenBank/DDBJ databases">
        <title>Draft sequence of Rhodococcus enclensis 23b-28.</title>
        <authorList>
            <person name="Besaury L."/>
            <person name="Sancelme M."/>
            <person name="Amato P."/>
            <person name="Lallement A."/>
            <person name="Delort A.-M."/>
        </authorList>
    </citation>
    <scope>NUCLEOTIDE SEQUENCE [LARGE SCALE GENOMIC DNA]</scope>
    <source>
        <strain evidence="5 6">23b-28</strain>
    </source>
</reference>
<keyword evidence="2" id="KW-0489">Methyltransferase</keyword>
<evidence type="ECO:0000313" key="6">
    <source>
        <dbReference type="Proteomes" id="UP000230886"/>
    </source>
</evidence>
<dbReference type="PANTHER" id="PTHR33841">
    <property type="entry name" value="DNA METHYLTRANSFERASE YEEA-RELATED"/>
    <property type="match status" value="1"/>
</dbReference>
<organism evidence="5 6">
    <name type="scientific">Rhodococcus qingshengii</name>
    <dbReference type="NCBI Taxonomy" id="334542"/>
    <lineage>
        <taxon>Bacteria</taxon>
        <taxon>Bacillati</taxon>
        <taxon>Actinomycetota</taxon>
        <taxon>Actinomycetes</taxon>
        <taxon>Mycobacteriales</taxon>
        <taxon>Nocardiaceae</taxon>
        <taxon>Rhodococcus</taxon>
        <taxon>Rhodococcus erythropolis group</taxon>
    </lineage>
</organism>
<evidence type="ECO:0000256" key="4">
    <source>
        <dbReference type="ARBA" id="ARBA00047942"/>
    </source>
</evidence>
<accession>A0A2A5IWK4</accession>
<keyword evidence="3" id="KW-0808">Transferase</keyword>
<evidence type="ECO:0000256" key="2">
    <source>
        <dbReference type="ARBA" id="ARBA00022603"/>
    </source>
</evidence>
<dbReference type="EMBL" id="NOVD01000098">
    <property type="protein sequence ID" value="PCK21718.1"/>
    <property type="molecule type" value="Genomic_DNA"/>
</dbReference>
<dbReference type="PRINTS" id="PR00507">
    <property type="entry name" value="N12N6MTFRASE"/>
</dbReference>
<evidence type="ECO:0000313" key="5">
    <source>
        <dbReference type="EMBL" id="PCK21718.1"/>
    </source>
</evidence>
<dbReference type="InterPro" id="IPR029063">
    <property type="entry name" value="SAM-dependent_MTases_sf"/>
</dbReference>
<dbReference type="SUPFAM" id="SSF53335">
    <property type="entry name" value="S-adenosyl-L-methionine-dependent methyltransferases"/>
    <property type="match status" value="1"/>
</dbReference>
<comment type="caution">
    <text evidence="5">The sequence shown here is derived from an EMBL/GenBank/DDBJ whole genome shotgun (WGS) entry which is preliminary data.</text>
</comment>
<dbReference type="AlphaFoldDB" id="A0A2A5IWK4"/>
<comment type="catalytic activity">
    <reaction evidence="4">
        <text>a 2'-deoxyadenosine in DNA + S-adenosyl-L-methionine = an N(6)-methyl-2'-deoxyadenosine in DNA + S-adenosyl-L-homocysteine + H(+)</text>
        <dbReference type="Rhea" id="RHEA:15197"/>
        <dbReference type="Rhea" id="RHEA-COMP:12418"/>
        <dbReference type="Rhea" id="RHEA-COMP:12419"/>
        <dbReference type="ChEBI" id="CHEBI:15378"/>
        <dbReference type="ChEBI" id="CHEBI:57856"/>
        <dbReference type="ChEBI" id="CHEBI:59789"/>
        <dbReference type="ChEBI" id="CHEBI:90615"/>
        <dbReference type="ChEBI" id="CHEBI:90616"/>
        <dbReference type="EC" id="2.1.1.72"/>
    </reaction>
</comment>
<sequence>MHGRSPSDTSDPKPWADKISASIKETPIPIPFALAALSREVLPKSQQRKTGAYYTDWRLAQLLASQSVPLIDTNGLWVDPACGSGTLLVAAAMTVPAGKKRAAVIRDHLAGADLSDRALRGALLSVSSLTDDLEIAALFHSRLLRQDSLQSSETWQQLAPNGTALVIGNPPWEKLRASKHELATSNGQVRHYGQSYNTEVDLTDSRTSLLSYIEAVATGTQFQGKGEHDLYKLFLELGMGLAAERGILALLVPAGLIRAQGTEDLRRELNSVSLELSISVIENRARHFAIDTRFKFLSIVARIGKGRKQPLSLKVADRAGVLPDKPVRISRSDLRTVRKDLSIPEVRTTAEWDLFARLSRNSTTVGDQSGPWAPNYRREVDMTLDQKKFRRVPGRDAVPLLEGRHVSQFRWRAKSYQSGEGRAAIWRPEPVSQMRLRTQWFVPTNDLRPDTAARVKHSRIGFCDITGQTNERSLLVARIPEGVVCGNKVPTLMLPGGGVDREDLFLALGNTFVVDWMMRRLVTTTVNFFLLNSLPFPRVAEDSATGKELIELARKITAAEGDSNADPWQIGQWRARNDALTAVAWGLKMEDMELVLADFPLVDRGQPALPEETRSTVTADLILNELAKLLSVESTRDERLQNARRSGAEPYIPAEYV</sequence>
<name>A0A2A5IWK4_RHOSG</name>
<protein>
    <recommendedName>
        <fullName evidence="1">site-specific DNA-methyltransferase (adenine-specific)</fullName>
        <ecNumber evidence="1">2.1.1.72</ecNumber>
    </recommendedName>
</protein>